<sequence length="751" mass="85827">MSSAGGRKLSTARVRRHRLLNKIRSKRPRLSSTSGESSSSPEKRLQYSSECDSGTDADDESSITSQDQNAIGMDRDLLDNTSHSDHERLNDPSDNNYFVQNGSDETSDSSNVHNLSLRSNSGASSVDSIQNSRVFSNGGTDNSVSYDENDGDDRSMSGTSSDSTTNDQLPEDYEIHELKQWSVSARIPNIHLDTLLKILRQRLLPQLPKNSRTFLGTTKAKYNIRIMTDSRNEAGEYVYMGVAEGLKACLNVDAHPTRVIKLDFNIDGVKIHKNSQMTMWPILCKIYSSPDIYKPFPVCIFYGNGKPKNFGEYFVDFILEMNHLMEYGLEIQQTLFVIQIRCFTCDKPATDAIKAVRGHTSFDGCGRCKVKGEKVGNVTVFLHLNCEKRTAEGFRNFEDVNHHNGHSPLLALDPPIDFVYMFILEPMHAIHLGVTPRLLSFLMKGAQNSPVIRLSAQQKTELNRRTKMIKKDIPHEFKRKMPLTDFFEDYHAVDNRFLLLYCGPIVFKKILNDDYYENFLLLHLLIRMLSSPQAAHYTNLARHFSHQFIEEAKLLYGSTFVTINVHSLSHIADDVDNMECSLDEMSAFPYENELGKIKNILLSPHRTVAQYCRRIHVQRSMLMIPPLLSELKIIKQTVTGKILEVNFKNYFLSAKHPNNTALLDNRRPVKIHKFSLIDGTLHIKVSYYRIKKSIFTHHHDSSLLNMHQVEEIRDELEMYVGIYKVASKMVKFNLNSSDSEQERIFLMPLIH</sequence>
<organism evidence="1 2">
    <name type="scientific">Eretmocerus hayati</name>
    <dbReference type="NCBI Taxonomy" id="131215"/>
    <lineage>
        <taxon>Eukaryota</taxon>
        <taxon>Metazoa</taxon>
        <taxon>Ecdysozoa</taxon>
        <taxon>Arthropoda</taxon>
        <taxon>Hexapoda</taxon>
        <taxon>Insecta</taxon>
        <taxon>Pterygota</taxon>
        <taxon>Neoptera</taxon>
        <taxon>Endopterygota</taxon>
        <taxon>Hymenoptera</taxon>
        <taxon>Apocrita</taxon>
        <taxon>Proctotrupomorpha</taxon>
        <taxon>Chalcidoidea</taxon>
        <taxon>Aphelinidae</taxon>
        <taxon>Aphelininae</taxon>
        <taxon>Eretmocerus</taxon>
    </lineage>
</organism>
<gene>
    <name evidence="1" type="ORF">QAD02_009000</name>
</gene>
<evidence type="ECO:0000313" key="2">
    <source>
        <dbReference type="Proteomes" id="UP001239111"/>
    </source>
</evidence>
<protein>
    <submittedName>
        <fullName evidence="1">Uncharacterized protein</fullName>
    </submittedName>
</protein>
<name>A0ACC2N9C3_9HYME</name>
<reference evidence="1" key="1">
    <citation type="submission" date="2023-04" db="EMBL/GenBank/DDBJ databases">
        <title>A chromosome-level genome assembly of the parasitoid wasp Eretmocerus hayati.</title>
        <authorList>
            <person name="Zhong Y."/>
            <person name="Liu S."/>
            <person name="Liu Y."/>
        </authorList>
    </citation>
    <scope>NUCLEOTIDE SEQUENCE</scope>
    <source>
        <strain evidence="1">ZJU_SS_LIU_2023</strain>
    </source>
</reference>
<proteinExistence type="predicted"/>
<dbReference type="Proteomes" id="UP001239111">
    <property type="component" value="Chromosome 4"/>
</dbReference>
<accession>A0ACC2N9C3</accession>
<evidence type="ECO:0000313" key="1">
    <source>
        <dbReference type="EMBL" id="KAJ8667338.1"/>
    </source>
</evidence>
<comment type="caution">
    <text evidence="1">The sequence shown here is derived from an EMBL/GenBank/DDBJ whole genome shotgun (WGS) entry which is preliminary data.</text>
</comment>
<keyword evidence="2" id="KW-1185">Reference proteome</keyword>
<dbReference type="EMBL" id="CM056744">
    <property type="protein sequence ID" value="KAJ8667338.1"/>
    <property type="molecule type" value="Genomic_DNA"/>
</dbReference>